<dbReference type="GeneID" id="87892648"/>
<proteinExistence type="predicted"/>
<evidence type="ECO:0000313" key="2">
    <source>
        <dbReference type="Proteomes" id="UP001322138"/>
    </source>
</evidence>
<dbReference type="EMBL" id="JAFFGZ010000009">
    <property type="protein sequence ID" value="KAK4639814.1"/>
    <property type="molecule type" value="Genomic_DNA"/>
</dbReference>
<comment type="caution">
    <text evidence="1">The sequence shown here is derived from an EMBL/GenBank/DDBJ whole genome shotgun (WGS) entry which is preliminary data.</text>
</comment>
<sequence length="123" mass="13571">MLSDELKLKVIPETERVSQFLKTSKNQASVFMVMGIKSIRGAGVKTESNKGRGWAVELSVGLETGDSEGKATIFAFELTRLKLSDSGDLMTFGADLETLDKLQSRLDKEFGEATFTVFRTIDE</sequence>
<dbReference type="Proteomes" id="UP001322138">
    <property type="component" value="Unassembled WGS sequence"/>
</dbReference>
<keyword evidence="2" id="KW-1185">Reference proteome</keyword>
<evidence type="ECO:0000313" key="1">
    <source>
        <dbReference type="EMBL" id="KAK4639814.1"/>
    </source>
</evidence>
<protein>
    <submittedName>
        <fullName evidence="1">Uncharacterized protein</fullName>
    </submittedName>
</protein>
<dbReference type="RefSeq" id="XP_062728790.1">
    <property type="nucleotide sequence ID" value="XM_062873232.1"/>
</dbReference>
<name>A0ABR0F806_9PEZI</name>
<organism evidence="1 2">
    <name type="scientific">Podospora bellae-mahoneyi</name>
    <dbReference type="NCBI Taxonomy" id="2093777"/>
    <lineage>
        <taxon>Eukaryota</taxon>
        <taxon>Fungi</taxon>
        <taxon>Dikarya</taxon>
        <taxon>Ascomycota</taxon>
        <taxon>Pezizomycotina</taxon>
        <taxon>Sordariomycetes</taxon>
        <taxon>Sordariomycetidae</taxon>
        <taxon>Sordariales</taxon>
        <taxon>Podosporaceae</taxon>
        <taxon>Podospora</taxon>
    </lineage>
</organism>
<gene>
    <name evidence="1" type="ORF">QC761_0112170</name>
</gene>
<accession>A0ABR0F806</accession>
<reference evidence="1 2" key="1">
    <citation type="journal article" date="2023" name="bioRxiv">
        <title>High-quality genome assemblies of four members of thePodospora anserinaspecies complex.</title>
        <authorList>
            <person name="Ament-Velasquez S.L."/>
            <person name="Vogan A.A."/>
            <person name="Wallerman O."/>
            <person name="Hartmann F."/>
            <person name="Gautier V."/>
            <person name="Silar P."/>
            <person name="Giraud T."/>
            <person name="Johannesson H."/>
        </authorList>
    </citation>
    <scope>NUCLEOTIDE SEQUENCE [LARGE SCALE GENOMIC DNA]</scope>
    <source>
        <strain evidence="1 2">CBS 112042</strain>
    </source>
</reference>